<name>A0A7M1SVY4_9MICO</name>
<gene>
    <name evidence="4" type="ORF">IM660_05295</name>
</gene>
<dbReference type="InterPro" id="IPR007168">
    <property type="entry name" value="Phageshock_PspC_N"/>
</dbReference>
<reference evidence="4 5" key="1">
    <citation type="submission" date="2020-10" db="EMBL/GenBank/DDBJ databases">
        <title>Haloactinobacterium sp. RN3S43, a bacterium isolated from saline soil.</title>
        <authorList>
            <person name="Sun J.-Q."/>
        </authorList>
    </citation>
    <scope>NUCLEOTIDE SEQUENCE [LARGE SCALE GENOMIC DNA]</scope>
    <source>
        <strain evidence="4 5">RN3S43</strain>
    </source>
</reference>
<accession>A0A7M1SVY4</accession>
<dbReference type="AlphaFoldDB" id="A0A7M1SVY4"/>
<sequence>MTSNFSAPQPPQAADSFFDSLRRIGISRTDDRWIGGVAAGLAHRLGVDPLIVRGALLLVTLFGGLGLLLYGLAWALLPERSDGRIHLQEAFRGRFDAALAGAIVMVIIGFSRAGFWWSGWDGLVFSVGLIALIALAAVVVLAIQQGRRAGPSEPSGGPATPFHDSAGSPPPPPERGPSPATAPGNQPSSALTVPFAAAGSQAVPAPATVDGQLSGSASEGGASEGGAESDSTAGEPAKPLHETSGTDDQDDPAESSHSDDTHQSDSTESDPNDTMSTTHDDATAQSQHPGGPGGTTESIPPTPPIPPAGPPQPPTPQPAPTPPPPPKPRVPGPGATLVRVTLGLILLVIALLLAADYTGLSSAWIDPWAGAISGSGWSVELLALGSAVTLFGLGAVLAGLMGRRSGSLGVLGTLAALVAVPMALAHSADVVHRFDWNDSTAYSDETWRPGTASEAADGFDELAGGALRVDLRDLEGITVTDPVEVEMGAGQIIVQVPEGMPISIETSVTGEISTRNLDGWTAQVEGRSSQTVDGELDYGWRFGGNREITLNSPESESPEGVEPLRLEVDLGFGEIVIEERS</sequence>
<proteinExistence type="predicted"/>
<feature type="compositionally biased region" description="Basic and acidic residues" evidence="1">
    <location>
        <begin position="254"/>
        <end position="265"/>
    </location>
</feature>
<dbReference type="KEGG" id="halt:IM660_05295"/>
<evidence type="ECO:0000259" key="3">
    <source>
        <dbReference type="Pfam" id="PF04024"/>
    </source>
</evidence>
<evidence type="ECO:0000313" key="5">
    <source>
        <dbReference type="Proteomes" id="UP000593758"/>
    </source>
</evidence>
<feature type="transmembrane region" description="Helical" evidence="2">
    <location>
        <begin position="337"/>
        <end position="357"/>
    </location>
</feature>
<keyword evidence="2" id="KW-1133">Transmembrane helix</keyword>
<feature type="region of interest" description="Disordered" evidence="1">
    <location>
        <begin position="206"/>
        <end position="332"/>
    </location>
</feature>
<keyword evidence="5" id="KW-1185">Reference proteome</keyword>
<evidence type="ECO:0000256" key="1">
    <source>
        <dbReference type="SAM" id="MobiDB-lite"/>
    </source>
</evidence>
<feature type="transmembrane region" description="Helical" evidence="2">
    <location>
        <begin position="123"/>
        <end position="143"/>
    </location>
</feature>
<evidence type="ECO:0000256" key="2">
    <source>
        <dbReference type="SAM" id="Phobius"/>
    </source>
</evidence>
<dbReference type="RefSeq" id="WP_193498350.1">
    <property type="nucleotide sequence ID" value="NZ_CP063169.1"/>
</dbReference>
<feature type="region of interest" description="Disordered" evidence="1">
    <location>
        <begin position="148"/>
        <end position="191"/>
    </location>
</feature>
<evidence type="ECO:0000313" key="4">
    <source>
        <dbReference type="EMBL" id="QOR71695.1"/>
    </source>
</evidence>
<feature type="transmembrane region" description="Helical" evidence="2">
    <location>
        <begin position="97"/>
        <end position="117"/>
    </location>
</feature>
<feature type="compositionally biased region" description="Low complexity" evidence="1">
    <location>
        <begin position="214"/>
        <end position="235"/>
    </location>
</feature>
<dbReference type="Pfam" id="PF04024">
    <property type="entry name" value="PspC"/>
    <property type="match status" value="1"/>
</dbReference>
<feature type="domain" description="Phage shock protein PspC N-terminal" evidence="3">
    <location>
        <begin position="29"/>
        <end position="79"/>
    </location>
</feature>
<keyword evidence="2" id="KW-0472">Membrane</keyword>
<feature type="compositionally biased region" description="Polar residues" evidence="1">
    <location>
        <begin position="272"/>
        <end position="288"/>
    </location>
</feature>
<feature type="transmembrane region" description="Helical" evidence="2">
    <location>
        <begin position="407"/>
        <end position="425"/>
    </location>
</feature>
<feature type="transmembrane region" description="Helical" evidence="2">
    <location>
        <begin position="377"/>
        <end position="400"/>
    </location>
</feature>
<feature type="compositionally biased region" description="Pro residues" evidence="1">
    <location>
        <begin position="300"/>
        <end position="331"/>
    </location>
</feature>
<keyword evidence="2" id="KW-0812">Transmembrane</keyword>
<organism evidence="4 5">
    <name type="scientific">Ruania alkalisoli</name>
    <dbReference type="NCBI Taxonomy" id="2779775"/>
    <lineage>
        <taxon>Bacteria</taxon>
        <taxon>Bacillati</taxon>
        <taxon>Actinomycetota</taxon>
        <taxon>Actinomycetes</taxon>
        <taxon>Micrococcales</taxon>
        <taxon>Ruaniaceae</taxon>
        <taxon>Ruania</taxon>
    </lineage>
</organism>
<feature type="transmembrane region" description="Helical" evidence="2">
    <location>
        <begin position="55"/>
        <end position="77"/>
    </location>
</feature>
<protein>
    <submittedName>
        <fullName evidence="4">PspC domain-containing protein</fullName>
    </submittedName>
</protein>
<dbReference type="EMBL" id="CP063169">
    <property type="protein sequence ID" value="QOR71695.1"/>
    <property type="molecule type" value="Genomic_DNA"/>
</dbReference>
<dbReference type="Proteomes" id="UP000593758">
    <property type="component" value="Chromosome"/>
</dbReference>